<gene>
    <name evidence="2" type="ORF">OUY24_16305</name>
</gene>
<protein>
    <submittedName>
        <fullName evidence="2">Uncharacterized protein</fullName>
    </submittedName>
</protein>
<evidence type="ECO:0000313" key="3">
    <source>
        <dbReference type="Proteomes" id="UP001212498"/>
    </source>
</evidence>
<organism evidence="2 3">
    <name type="scientific">Nonomuraea ferruginea</name>
    <dbReference type="NCBI Taxonomy" id="46174"/>
    <lineage>
        <taxon>Bacteria</taxon>
        <taxon>Bacillati</taxon>
        <taxon>Actinomycetota</taxon>
        <taxon>Actinomycetes</taxon>
        <taxon>Streptosporangiales</taxon>
        <taxon>Streptosporangiaceae</taxon>
        <taxon>Nonomuraea</taxon>
    </lineage>
</organism>
<reference evidence="2 3" key="1">
    <citation type="submission" date="2022-11" db="EMBL/GenBank/DDBJ databases">
        <title>Nonomuraea corallina sp. nov., a new species of the genus Nonomuraea isolated from sea side sediment in Thai sea.</title>
        <authorList>
            <person name="Ngamcharungchit C."/>
            <person name="Matsumoto A."/>
            <person name="Suriyachadkun C."/>
            <person name="Panbangred W."/>
            <person name="Inahashi Y."/>
            <person name="Intra B."/>
        </authorList>
    </citation>
    <scope>NUCLEOTIDE SEQUENCE [LARGE SCALE GENOMIC DNA]</scope>
    <source>
        <strain evidence="2 3">DSM 43553</strain>
    </source>
</reference>
<dbReference type="RefSeq" id="WP_271276795.1">
    <property type="nucleotide sequence ID" value="NZ_BAABFD010000004.1"/>
</dbReference>
<proteinExistence type="predicted"/>
<keyword evidence="3" id="KW-1185">Reference proteome</keyword>
<comment type="caution">
    <text evidence="2">The sequence shown here is derived from an EMBL/GenBank/DDBJ whole genome shotgun (WGS) entry which is preliminary data.</text>
</comment>
<evidence type="ECO:0000313" key="2">
    <source>
        <dbReference type="EMBL" id="MDA0642197.1"/>
    </source>
</evidence>
<feature type="region of interest" description="Disordered" evidence="1">
    <location>
        <begin position="1"/>
        <end position="51"/>
    </location>
</feature>
<name>A0ABT4SY68_9ACTN</name>
<accession>A0ABT4SY68</accession>
<dbReference type="Proteomes" id="UP001212498">
    <property type="component" value="Unassembled WGS sequence"/>
</dbReference>
<feature type="compositionally biased region" description="Basic and acidic residues" evidence="1">
    <location>
        <begin position="1"/>
        <end position="17"/>
    </location>
</feature>
<evidence type="ECO:0000256" key="1">
    <source>
        <dbReference type="SAM" id="MobiDB-lite"/>
    </source>
</evidence>
<sequence>MSEQPGHEVERDIREAAETSPRPAGATPGIEDSIDEHELRRLTELNPDDFE</sequence>
<dbReference type="EMBL" id="JAPNUD010000037">
    <property type="protein sequence ID" value="MDA0642197.1"/>
    <property type="molecule type" value="Genomic_DNA"/>
</dbReference>